<dbReference type="GO" id="GO:0020037">
    <property type="term" value="F:heme binding"/>
    <property type="evidence" value="ECO:0007669"/>
    <property type="project" value="InterPro"/>
</dbReference>
<dbReference type="PANTHER" id="PTHR33751">
    <property type="entry name" value="CBB3-TYPE CYTOCHROME C OXIDASE SUBUNIT FIXP"/>
    <property type="match status" value="1"/>
</dbReference>
<reference evidence="25" key="1">
    <citation type="journal article" date="1994" name="Mol. Microbiol.">
        <title>The ccoNOQP gene cluster codes for a cb-type cytochrome oxidase that functions in aerobic respiration of Rhodobacter capsulatus.</title>
        <authorList>
            <person name="Thony-Meyer L."/>
            <person name="Beck C."/>
            <person name="Preisig O."/>
            <person name="Hennecke H."/>
        </authorList>
    </citation>
    <scope>NUCLEOTIDE SEQUENCE</scope>
</reference>
<feature type="binding site" description="covalent" evidence="21">
    <location>
        <position position="145"/>
    </location>
    <ligand>
        <name>heme c</name>
        <dbReference type="ChEBI" id="CHEBI:61717"/>
        <label>1</label>
    </ligand>
</feature>
<keyword evidence="24" id="KW-1185">Reference proteome</keyword>
<evidence type="ECO:0000256" key="14">
    <source>
        <dbReference type="ARBA" id="ARBA00022989"/>
    </source>
</evidence>
<reference evidence="25" key="2">
    <citation type="journal article" date="1999" name="J. Biochem.">
        <title>Characterization of a cb-type cytochrome c oxidase from Helicobacter pylori.</title>
        <authorList>
            <person name="Tsukita S."/>
            <person name="Koyanagi S."/>
            <person name="Nagata K."/>
            <person name="Koizuka H."/>
            <person name="Akashi H."/>
            <person name="Shimoyama T."/>
            <person name="Tamura T."/>
            <person name="Sone N."/>
        </authorList>
    </citation>
    <scope>NUCLEOTIDE SEQUENCE</scope>
</reference>
<evidence type="ECO:0000256" key="19">
    <source>
        <dbReference type="PIRNR" id="PIRNR000006"/>
    </source>
</evidence>
<feature type="binding site" description="covalent" evidence="21">
    <location>
        <position position="142"/>
    </location>
    <ligand>
        <name>heme c</name>
        <dbReference type="ChEBI" id="CHEBI:61717"/>
        <label>1</label>
    </ligand>
</feature>
<dbReference type="RefSeq" id="WP_028312369.1">
    <property type="nucleotide sequence ID" value="NZ_AXWS01000018.1"/>
</dbReference>
<keyword evidence="4 19" id="KW-0813">Transport</keyword>
<evidence type="ECO:0000256" key="11">
    <source>
        <dbReference type="ARBA" id="ARBA00022737"/>
    </source>
</evidence>
<dbReference type="Proteomes" id="UP000675920">
    <property type="component" value="Unplaced"/>
</dbReference>
<protein>
    <recommendedName>
        <fullName evidence="19">Cbb3-type cytochrome c oxidase subunit</fullName>
    </recommendedName>
</protein>
<reference evidence="25" key="3">
    <citation type="submission" date="2025-08" db="UniProtKB">
        <authorList>
            <consortium name="RefSeq"/>
        </authorList>
    </citation>
    <scope>IDENTIFICATION</scope>
</reference>
<keyword evidence="14 22" id="KW-1133">Transmembrane helix</keyword>
<feature type="binding site" description="axial binding residue" evidence="20">
    <location>
        <position position="232"/>
    </location>
    <ligand>
        <name>heme c</name>
        <dbReference type="ChEBI" id="CHEBI:61717"/>
        <label>2</label>
    </ligand>
    <ligandPart>
        <name>Fe</name>
        <dbReference type="ChEBI" id="CHEBI:18248"/>
    </ligandPart>
</feature>
<evidence type="ECO:0000256" key="17">
    <source>
        <dbReference type="ARBA" id="ARBA00023065"/>
    </source>
</evidence>
<keyword evidence="17 19" id="KW-0406">Ion transport</keyword>
<dbReference type="SUPFAM" id="SSF46626">
    <property type="entry name" value="Cytochrome c"/>
    <property type="match status" value="2"/>
</dbReference>
<dbReference type="OrthoDB" id="9811281at2"/>
<dbReference type="UniPathway" id="UPA00705"/>
<evidence type="ECO:0000256" key="1">
    <source>
        <dbReference type="ARBA" id="ARBA00004533"/>
    </source>
</evidence>
<keyword evidence="11" id="KW-0677">Repeat</keyword>
<keyword evidence="6 19" id="KW-0997">Cell inner membrane</keyword>
<dbReference type="GO" id="GO:0005886">
    <property type="term" value="C:plasma membrane"/>
    <property type="evidence" value="ECO:0007669"/>
    <property type="project" value="UniProtKB-SubCell"/>
</dbReference>
<accession>A0A8B6X5I3</accession>
<keyword evidence="16 19" id="KW-0408">Iron</keyword>
<sequence length="309" mass="33581">MADFLSGFWSYYIAGITITGILGCAWVLWSNMTAKVKGPVETMGHTWDETLEEYNNPLPSWWVWLFVITIVFGFAYLYLYPGLGSNKGSLGWSSTGQYDAEVVKASQQFDPIFDRYAKLDLKEVAADQQAHQIGERLFLTYCSQCHGSDARGAKGFPNLTDKDWLGEGSAEYIEQTILNGRMAAMPSMAAVLGTADDVANMAQYVLSLSGSGHDSVKAALAKDKFVACAACHGPEGKGNPAIGAPNLTDKTWLYGGSAQTITETITLGRTNQMPSFRAFLGEAKIHLIAAYVWSLSNKPEAPAKTAMVQ</sequence>
<dbReference type="InterPro" id="IPR036909">
    <property type="entry name" value="Cyt_c-like_dom_sf"/>
</dbReference>
<feature type="domain" description="Cytochrome c" evidence="23">
    <location>
        <begin position="129"/>
        <end position="209"/>
    </location>
</feature>
<evidence type="ECO:0000256" key="9">
    <source>
        <dbReference type="ARBA" id="ARBA00022692"/>
    </source>
</evidence>
<name>A0A8B6X5I3_9BURK</name>
<dbReference type="NCBIfam" id="TIGR00782">
    <property type="entry name" value="ccoP"/>
    <property type="match status" value="1"/>
</dbReference>
<dbReference type="GO" id="GO:0046872">
    <property type="term" value="F:metal ion binding"/>
    <property type="evidence" value="ECO:0007669"/>
    <property type="project" value="UniProtKB-KW"/>
</dbReference>
<comment type="pathway">
    <text evidence="2 19">Energy metabolism; oxidative phosphorylation.</text>
</comment>
<dbReference type="GO" id="GO:0016491">
    <property type="term" value="F:oxidoreductase activity"/>
    <property type="evidence" value="ECO:0007669"/>
    <property type="project" value="UniProtKB-KW"/>
</dbReference>
<comment type="subcellular location">
    <subcellularLocation>
        <location evidence="1 19">Cell inner membrane</location>
    </subcellularLocation>
</comment>
<organism evidence="24 25">
    <name type="scientific">Derxia gummosa DSM 723</name>
    <dbReference type="NCBI Taxonomy" id="1121388"/>
    <lineage>
        <taxon>Bacteria</taxon>
        <taxon>Pseudomonadati</taxon>
        <taxon>Pseudomonadota</taxon>
        <taxon>Betaproteobacteria</taxon>
        <taxon>Burkholderiales</taxon>
        <taxon>Alcaligenaceae</taxon>
        <taxon>Derxia</taxon>
    </lineage>
</organism>
<evidence type="ECO:0000256" key="8">
    <source>
        <dbReference type="ARBA" id="ARBA00022660"/>
    </source>
</evidence>
<keyword evidence="10 19" id="KW-0479">Metal-binding</keyword>
<keyword evidence="5 19" id="KW-1003">Cell membrane</keyword>
<dbReference type="InterPro" id="IPR032858">
    <property type="entry name" value="CcoP_N"/>
</dbReference>
<evidence type="ECO:0000256" key="16">
    <source>
        <dbReference type="ARBA" id="ARBA00023004"/>
    </source>
</evidence>
<dbReference type="Gene3D" id="6.10.280.130">
    <property type="match status" value="1"/>
</dbReference>
<keyword evidence="8 19" id="KW-0679">Respiratory chain</keyword>
<dbReference type="InterPro" id="IPR038414">
    <property type="entry name" value="CcoP_N_sf"/>
</dbReference>
<dbReference type="GO" id="GO:1902600">
    <property type="term" value="P:proton transmembrane transport"/>
    <property type="evidence" value="ECO:0007669"/>
    <property type="project" value="UniProtKB-KW"/>
</dbReference>
<evidence type="ECO:0000313" key="24">
    <source>
        <dbReference type="Proteomes" id="UP000675920"/>
    </source>
</evidence>
<dbReference type="GO" id="GO:0006119">
    <property type="term" value="P:oxidative phosphorylation"/>
    <property type="evidence" value="ECO:0007669"/>
    <property type="project" value="UniProtKB-UniPathway"/>
</dbReference>
<feature type="domain" description="Cytochrome c" evidence="23">
    <location>
        <begin position="216"/>
        <end position="296"/>
    </location>
</feature>
<comment type="function">
    <text evidence="19">C-type cytochrome. Part of the cbb3-type cytochrome c oxidase complex.</text>
</comment>
<gene>
    <name evidence="25" type="primary">ccoP</name>
</gene>
<dbReference type="AlphaFoldDB" id="A0A8B6X5I3"/>
<dbReference type="PANTHER" id="PTHR33751:SF1">
    <property type="entry name" value="CBB3-TYPE CYTOCHROME C OXIDASE SUBUNIT FIXP"/>
    <property type="match status" value="1"/>
</dbReference>
<dbReference type="InterPro" id="IPR050597">
    <property type="entry name" value="Cytochrome_c_Oxidase_Subunit"/>
</dbReference>
<keyword evidence="7 19" id="KW-0349">Heme</keyword>
<feature type="binding site" description="covalent" evidence="21">
    <location>
        <position position="228"/>
    </location>
    <ligand>
        <name>heme c</name>
        <dbReference type="ChEBI" id="CHEBI:61717"/>
        <label>2</label>
    </ligand>
</feature>
<evidence type="ECO:0000256" key="6">
    <source>
        <dbReference type="ARBA" id="ARBA00022519"/>
    </source>
</evidence>
<proteinExistence type="inferred from homology"/>
<evidence type="ECO:0000256" key="22">
    <source>
        <dbReference type="SAM" id="Phobius"/>
    </source>
</evidence>
<dbReference type="PIRSF" id="PIRSF000006">
    <property type="entry name" value="Cbb3-Cox_fixP"/>
    <property type="match status" value="1"/>
</dbReference>
<keyword evidence="18 19" id="KW-0472">Membrane</keyword>
<evidence type="ECO:0000256" key="12">
    <source>
        <dbReference type="ARBA" id="ARBA00022781"/>
    </source>
</evidence>
<feature type="binding site" description="axial binding residue" evidence="20">
    <location>
        <position position="146"/>
    </location>
    <ligand>
        <name>heme c</name>
        <dbReference type="ChEBI" id="CHEBI:61717"/>
        <label>1</label>
    </ligand>
    <ligandPart>
        <name>Fe</name>
        <dbReference type="ChEBI" id="CHEBI:18248"/>
    </ligandPart>
</feature>
<keyword evidence="15 19" id="KW-0560">Oxidoreductase</keyword>
<comment type="cofactor">
    <cofactor evidence="19 21">
        <name>heme c</name>
        <dbReference type="ChEBI" id="CHEBI:61717"/>
    </cofactor>
    <text evidence="19 21">Binds 2 heme C groups per subunit.</text>
</comment>
<feature type="transmembrane region" description="Helical" evidence="22">
    <location>
        <begin position="61"/>
        <end position="80"/>
    </location>
</feature>
<comment type="similarity">
    <text evidence="3 19">Belongs to the CcoP / FixP family.</text>
</comment>
<dbReference type="Pfam" id="PF13442">
    <property type="entry name" value="Cytochrome_CBB3"/>
    <property type="match status" value="2"/>
</dbReference>
<evidence type="ECO:0000256" key="2">
    <source>
        <dbReference type="ARBA" id="ARBA00004673"/>
    </source>
</evidence>
<comment type="subunit">
    <text evidence="19">Component of the cbb3-type cytochrome c oxidase.</text>
</comment>
<evidence type="ECO:0000256" key="7">
    <source>
        <dbReference type="ARBA" id="ARBA00022617"/>
    </source>
</evidence>
<evidence type="ECO:0000256" key="15">
    <source>
        <dbReference type="ARBA" id="ARBA00023002"/>
    </source>
</evidence>
<dbReference type="InterPro" id="IPR009056">
    <property type="entry name" value="Cyt_c-like_dom"/>
</dbReference>
<evidence type="ECO:0000256" key="4">
    <source>
        <dbReference type="ARBA" id="ARBA00022448"/>
    </source>
</evidence>
<dbReference type="InterPro" id="IPR004678">
    <property type="entry name" value="Cyt_c_oxidase_cbb3_su3"/>
</dbReference>
<keyword evidence="9 22" id="KW-0812">Transmembrane</keyword>
<dbReference type="GO" id="GO:0009055">
    <property type="term" value="F:electron transfer activity"/>
    <property type="evidence" value="ECO:0007669"/>
    <property type="project" value="InterPro"/>
</dbReference>
<dbReference type="PROSITE" id="PS51007">
    <property type="entry name" value="CYTC"/>
    <property type="match status" value="2"/>
</dbReference>
<evidence type="ECO:0000256" key="13">
    <source>
        <dbReference type="ARBA" id="ARBA00022982"/>
    </source>
</evidence>
<feature type="binding site" description="axial binding residue" evidence="20">
    <location>
        <position position="185"/>
    </location>
    <ligand>
        <name>heme c</name>
        <dbReference type="ChEBI" id="CHEBI:61717"/>
        <label>2</label>
    </ligand>
    <ligandPart>
        <name>Fe</name>
        <dbReference type="ChEBI" id="CHEBI:18248"/>
    </ligandPart>
</feature>
<feature type="transmembrane region" description="Helical" evidence="22">
    <location>
        <begin position="9"/>
        <end position="29"/>
    </location>
</feature>
<keyword evidence="12 19" id="KW-0375">Hydrogen ion transport</keyword>
<evidence type="ECO:0000256" key="21">
    <source>
        <dbReference type="PIRSR" id="PIRSR000006-2"/>
    </source>
</evidence>
<evidence type="ECO:0000259" key="23">
    <source>
        <dbReference type="PROSITE" id="PS51007"/>
    </source>
</evidence>
<evidence type="ECO:0000256" key="20">
    <source>
        <dbReference type="PIRSR" id="PIRSR000006-1"/>
    </source>
</evidence>
<evidence type="ECO:0000256" key="18">
    <source>
        <dbReference type="ARBA" id="ARBA00023136"/>
    </source>
</evidence>
<evidence type="ECO:0000313" key="25">
    <source>
        <dbReference type="RefSeq" id="WP_028312369.1"/>
    </source>
</evidence>
<evidence type="ECO:0000256" key="5">
    <source>
        <dbReference type="ARBA" id="ARBA00022475"/>
    </source>
</evidence>
<keyword evidence="13 19" id="KW-0249">Electron transport</keyword>
<dbReference type="Gene3D" id="1.10.760.10">
    <property type="entry name" value="Cytochrome c-like domain"/>
    <property type="match status" value="2"/>
</dbReference>
<feature type="binding site" description="axial binding residue" evidence="20">
    <location>
        <position position="273"/>
    </location>
    <ligand>
        <name>heme c</name>
        <dbReference type="ChEBI" id="CHEBI:61717"/>
        <label>1</label>
    </ligand>
    <ligandPart>
        <name>Fe</name>
        <dbReference type="ChEBI" id="CHEBI:18248"/>
    </ligandPart>
</feature>
<evidence type="ECO:0000256" key="10">
    <source>
        <dbReference type="ARBA" id="ARBA00022723"/>
    </source>
</evidence>
<evidence type="ECO:0000256" key="3">
    <source>
        <dbReference type="ARBA" id="ARBA00006113"/>
    </source>
</evidence>
<feature type="binding site" description="covalent" evidence="21">
    <location>
        <position position="231"/>
    </location>
    <ligand>
        <name>heme c</name>
        <dbReference type="ChEBI" id="CHEBI:61717"/>
        <label>2</label>
    </ligand>
</feature>
<dbReference type="Pfam" id="PF14715">
    <property type="entry name" value="FixP_N"/>
    <property type="match status" value="1"/>
</dbReference>